<evidence type="ECO:0000256" key="2">
    <source>
        <dbReference type="SAM" id="SignalP"/>
    </source>
</evidence>
<evidence type="ECO:0000313" key="4">
    <source>
        <dbReference type="Proteomes" id="UP000254925"/>
    </source>
</evidence>
<organism evidence="3 4">
    <name type="scientific">Microvirga subterranea</name>
    <dbReference type="NCBI Taxonomy" id="186651"/>
    <lineage>
        <taxon>Bacteria</taxon>
        <taxon>Pseudomonadati</taxon>
        <taxon>Pseudomonadota</taxon>
        <taxon>Alphaproteobacteria</taxon>
        <taxon>Hyphomicrobiales</taxon>
        <taxon>Methylobacteriaceae</taxon>
        <taxon>Microvirga</taxon>
    </lineage>
</organism>
<evidence type="ECO:0000256" key="1">
    <source>
        <dbReference type="SAM" id="MobiDB-lite"/>
    </source>
</evidence>
<feature type="compositionally biased region" description="Polar residues" evidence="1">
    <location>
        <begin position="43"/>
        <end position="53"/>
    </location>
</feature>
<dbReference type="Proteomes" id="UP000254925">
    <property type="component" value="Unassembled WGS sequence"/>
</dbReference>
<name>A0A370HYX5_9HYPH</name>
<dbReference type="EMBL" id="QQBB01000001">
    <property type="protein sequence ID" value="RDI62154.1"/>
    <property type="molecule type" value="Genomic_DNA"/>
</dbReference>
<reference evidence="3 4" key="1">
    <citation type="submission" date="2018-07" db="EMBL/GenBank/DDBJ databases">
        <title>Genomic Encyclopedia of Type Strains, Phase IV (KMG-IV): sequencing the most valuable type-strain genomes for metagenomic binning, comparative biology and taxonomic classification.</title>
        <authorList>
            <person name="Goeker M."/>
        </authorList>
    </citation>
    <scope>NUCLEOTIDE SEQUENCE [LARGE SCALE GENOMIC DNA]</scope>
    <source>
        <strain evidence="3 4">DSM 14364</strain>
    </source>
</reference>
<proteinExistence type="predicted"/>
<gene>
    <name evidence="3" type="ORF">DES45_101421</name>
</gene>
<sequence>MSKKATLLAATLLLGLPALAQAQTTRALPDQPGASEYAPGQRAKSSTTGQSATDFAPGQKAKSSMTGESAKSFAPGQKAKEPHSTGTLHRNR</sequence>
<keyword evidence="2" id="KW-0732">Signal</keyword>
<comment type="caution">
    <text evidence="3">The sequence shown here is derived from an EMBL/GenBank/DDBJ whole genome shotgun (WGS) entry which is preliminary data.</text>
</comment>
<evidence type="ECO:0000313" key="3">
    <source>
        <dbReference type="EMBL" id="RDI62154.1"/>
    </source>
</evidence>
<dbReference type="AlphaFoldDB" id="A0A370HYX5"/>
<feature type="chain" id="PRO_5016918398" evidence="2">
    <location>
        <begin position="23"/>
        <end position="92"/>
    </location>
</feature>
<feature type="region of interest" description="Disordered" evidence="1">
    <location>
        <begin position="24"/>
        <end position="92"/>
    </location>
</feature>
<protein>
    <submittedName>
        <fullName evidence="3">Uncharacterized protein</fullName>
    </submittedName>
</protein>
<accession>A0A370HYX5</accession>
<feature type="signal peptide" evidence="2">
    <location>
        <begin position="1"/>
        <end position="22"/>
    </location>
</feature>
<keyword evidence="4" id="KW-1185">Reference proteome</keyword>
<dbReference type="RefSeq" id="WP_114768302.1">
    <property type="nucleotide sequence ID" value="NZ_QQBB01000001.1"/>
</dbReference>